<gene>
    <name evidence="1" type="ORF">E2C01_024415</name>
</gene>
<proteinExistence type="predicted"/>
<evidence type="ECO:0000313" key="1">
    <source>
        <dbReference type="EMBL" id="MPC31136.1"/>
    </source>
</evidence>
<keyword evidence="2" id="KW-1185">Reference proteome</keyword>
<reference evidence="1 2" key="1">
    <citation type="submission" date="2019-05" db="EMBL/GenBank/DDBJ databases">
        <title>Another draft genome of Portunus trituberculatus and its Hox gene families provides insights of decapod evolution.</title>
        <authorList>
            <person name="Jeong J.-H."/>
            <person name="Song I."/>
            <person name="Kim S."/>
            <person name="Choi T."/>
            <person name="Kim D."/>
            <person name="Ryu S."/>
            <person name="Kim W."/>
        </authorList>
    </citation>
    <scope>NUCLEOTIDE SEQUENCE [LARGE SCALE GENOMIC DNA]</scope>
    <source>
        <tissue evidence="1">Muscle</tissue>
    </source>
</reference>
<dbReference type="EMBL" id="VSRR010002375">
    <property type="protein sequence ID" value="MPC31136.1"/>
    <property type="molecule type" value="Genomic_DNA"/>
</dbReference>
<sequence length="89" mass="9678">MAATFGSGSVYIAARRQHLALARTGTQGQRKSIAPRNHVCKMLLVTETKVFLSPAYGKRDMLVMARIPPPLPSIITTITTTTTTTTHQP</sequence>
<dbReference type="Proteomes" id="UP000324222">
    <property type="component" value="Unassembled WGS sequence"/>
</dbReference>
<protein>
    <submittedName>
        <fullName evidence="1">Uncharacterized protein</fullName>
    </submittedName>
</protein>
<name>A0A5B7ED41_PORTR</name>
<comment type="caution">
    <text evidence="1">The sequence shown here is derived from an EMBL/GenBank/DDBJ whole genome shotgun (WGS) entry which is preliminary data.</text>
</comment>
<accession>A0A5B7ED41</accession>
<organism evidence="1 2">
    <name type="scientific">Portunus trituberculatus</name>
    <name type="common">Swimming crab</name>
    <name type="synonym">Neptunus trituberculatus</name>
    <dbReference type="NCBI Taxonomy" id="210409"/>
    <lineage>
        <taxon>Eukaryota</taxon>
        <taxon>Metazoa</taxon>
        <taxon>Ecdysozoa</taxon>
        <taxon>Arthropoda</taxon>
        <taxon>Crustacea</taxon>
        <taxon>Multicrustacea</taxon>
        <taxon>Malacostraca</taxon>
        <taxon>Eumalacostraca</taxon>
        <taxon>Eucarida</taxon>
        <taxon>Decapoda</taxon>
        <taxon>Pleocyemata</taxon>
        <taxon>Brachyura</taxon>
        <taxon>Eubrachyura</taxon>
        <taxon>Portunoidea</taxon>
        <taxon>Portunidae</taxon>
        <taxon>Portuninae</taxon>
        <taxon>Portunus</taxon>
    </lineage>
</organism>
<evidence type="ECO:0000313" key="2">
    <source>
        <dbReference type="Proteomes" id="UP000324222"/>
    </source>
</evidence>
<dbReference type="AlphaFoldDB" id="A0A5B7ED41"/>